<sequence>MQMEMEMENQVMRYTYGQKERRKRMQNMFENLQALLPQLRPKARGASGLDQLISGVFSVEDIFDELLNQVDVTEEQTISIFFANLKLDIEVQVRMLAPRTLMRANNQAKLAEQSLKLQQGHTQALMTSSRALLPTPSNSWGNGECE</sequence>
<dbReference type="Proteomes" id="UP000224567">
    <property type="component" value="Unassembled WGS sequence"/>
</dbReference>
<evidence type="ECO:0000256" key="2">
    <source>
        <dbReference type="ARBA" id="ARBA00023015"/>
    </source>
</evidence>
<dbReference type="AlphaFoldDB" id="A0A2G2WX25"/>
<keyword evidence="2" id="KW-0805">Transcription regulation</keyword>
<evidence type="ECO:0000256" key="3">
    <source>
        <dbReference type="ARBA" id="ARBA00023163"/>
    </source>
</evidence>
<comment type="caution">
    <text evidence="5">The sequence shown here is derived from an EMBL/GenBank/DDBJ whole genome shotgun (WGS) entry which is preliminary data.</text>
</comment>
<comment type="subcellular location">
    <subcellularLocation>
        <location evidence="1">Nucleus</location>
    </subcellularLocation>
</comment>
<proteinExistence type="predicted"/>
<dbReference type="GO" id="GO:0046983">
    <property type="term" value="F:protein dimerization activity"/>
    <property type="evidence" value="ECO:0007669"/>
    <property type="project" value="InterPro"/>
</dbReference>
<dbReference type="EMBL" id="MLFT02000004">
    <property type="protein sequence ID" value="PHT49775.1"/>
    <property type="molecule type" value="Genomic_DNA"/>
</dbReference>
<evidence type="ECO:0000256" key="4">
    <source>
        <dbReference type="ARBA" id="ARBA00023242"/>
    </source>
</evidence>
<gene>
    <name evidence="5" type="ORF">CQW23_09522</name>
</gene>
<keyword evidence="3" id="KW-0804">Transcription</keyword>
<keyword evidence="6" id="KW-1185">Reference proteome</keyword>
<keyword evidence="4" id="KW-0539">Nucleus</keyword>
<reference evidence="5 6" key="1">
    <citation type="journal article" date="2017" name="Genome Biol.">
        <title>New reference genome sequences of hot pepper reveal the massive evolution of plant disease-resistance genes by retroduplication.</title>
        <authorList>
            <person name="Kim S."/>
            <person name="Park J."/>
            <person name="Yeom S.I."/>
            <person name="Kim Y.M."/>
            <person name="Seo E."/>
            <person name="Kim K.T."/>
            <person name="Kim M.S."/>
            <person name="Lee J.M."/>
            <person name="Cheong K."/>
            <person name="Shin H.S."/>
            <person name="Kim S.B."/>
            <person name="Han K."/>
            <person name="Lee J."/>
            <person name="Park M."/>
            <person name="Lee H.A."/>
            <person name="Lee H.Y."/>
            <person name="Lee Y."/>
            <person name="Oh S."/>
            <person name="Lee J.H."/>
            <person name="Choi E."/>
            <person name="Choi E."/>
            <person name="Lee S.E."/>
            <person name="Jeon J."/>
            <person name="Kim H."/>
            <person name="Choi G."/>
            <person name="Song H."/>
            <person name="Lee J."/>
            <person name="Lee S.C."/>
            <person name="Kwon J.K."/>
            <person name="Lee H.Y."/>
            <person name="Koo N."/>
            <person name="Hong Y."/>
            <person name="Kim R.W."/>
            <person name="Kang W.H."/>
            <person name="Huh J.H."/>
            <person name="Kang B.C."/>
            <person name="Yang T.J."/>
            <person name="Lee Y.H."/>
            <person name="Bennetzen J.L."/>
            <person name="Choi D."/>
        </authorList>
    </citation>
    <scope>NUCLEOTIDE SEQUENCE [LARGE SCALE GENOMIC DNA]</scope>
    <source>
        <strain evidence="6">cv. PBC81</strain>
    </source>
</reference>
<evidence type="ECO:0000256" key="1">
    <source>
        <dbReference type="ARBA" id="ARBA00004123"/>
    </source>
</evidence>
<reference evidence="6" key="2">
    <citation type="journal article" date="2017" name="J. Anim. Genet.">
        <title>Multiple reference genome sequences of hot pepper reveal the massive evolution of plant disease resistance genes by retroduplication.</title>
        <authorList>
            <person name="Kim S."/>
            <person name="Park J."/>
            <person name="Yeom S.-I."/>
            <person name="Kim Y.-M."/>
            <person name="Seo E."/>
            <person name="Kim K.-T."/>
            <person name="Kim M.-S."/>
            <person name="Lee J.M."/>
            <person name="Cheong K."/>
            <person name="Shin H.-S."/>
            <person name="Kim S.-B."/>
            <person name="Han K."/>
            <person name="Lee J."/>
            <person name="Park M."/>
            <person name="Lee H.-A."/>
            <person name="Lee H.-Y."/>
            <person name="Lee Y."/>
            <person name="Oh S."/>
            <person name="Lee J.H."/>
            <person name="Choi E."/>
            <person name="Choi E."/>
            <person name="Lee S.E."/>
            <person name="Jeon J."/>
            <person name="Kim H."/>
            <person name="Choi G."/>
            <person name="Song H."/>
            <person name="Lee J."/>
            <person name="Lee S.-C."/>
            <person name="Kwon J.-K."/>
            <person name="Lee H.-Y."/>
            <person name="Koo N."/>
            <person name="Hong Y."/>
            <person name="Kim R.W."/>
            <person name="Kang W.-H."/>
            <person name="Huh J.H."/>
            <person name="Kang B.-C."/>
            <person name="Yang T.-J."/>
            <person name="Lee Y.-H."/>
            <person name="Bennetzen J.L."/>
            <person name="Choi D."/>
        </authorList>
    </citation>
    <scope>NUCLEOTIDE SEQUENCE [LARGE SCALE GENOMIC DNA]</scope>
    <source>
        <strain evidence="6">cv. PBC81</strain>
    </source>
</reference>
<protein>
    <recommendedName>
        <fullName evidence="7">BHLH domain-containing protein</fullName>
    </recommendedName>
</protein>
<name>A0A2G2WX25_CAPBA</name>
<evidence type="ECO:0000313" key="5">
    <source>
        <dbReference type="EMBL" id="PHT49775.1"/>
    </source>
</evidence>
<evidence type="ECO:0000313" key="6">
    <source>
        <dbReference type="Proteomes" id="UP000224567"/>
    </source>
</evidence>
<dbReference type="InterPro" id="IPR036638">
    <property type="entry name" value="HLH_DNA-bd_sf"/>
</dbReference>
<organism evidence="5 6">
    <name type="scientific">Capsicum baccatum</name>
    <name type="common">Peruvian pepper</name>
    <dbReference type="NCBI Taxonomy" id="33114"/>
    <lineage>
        <taxon>Eukaryota</taxon>
        <taxon>Viridiplantae</taxon>
        <taxon>Streptophyta</taxon>
        <taxon>Embryophyta</taxon>
        <taxon>Tracheophyta</taxon>
        <taxon>Spermatophyta</taxon>
        <taxon>Magnoliopsida</taxon>
        <taxon>eudicotyledons</taxon>
        <taxon>Gunneridae</taxon>
        <taxon>Pentapetalae</taxon>
        <taxon>asterids</taxon>
        <taxon>lamiids</taxon>
        <taxon>Solanales</taxon>
        <taxon>Solanaceae</taxon>
        <taxon>Solanoideae</taxon>
        <taxon>Capsiceae</taxon>
        <taxon>Capsicum</taxon>
    </lineage>
</organism>
<dbReference type="GO" id="GO:0005634">
    <property type="term" value="C:nucleus"/>
    <property type="evidence" value="ECO:0007669"/>
    <property type="project" value="UniProtKB-SubCell"/>
</dbReference>
<dbReference type="SUPFAM" id="SSF47459">
    <property type="entry name" value="HLH, helix-loop-helix DNA-binding domain"/>
    <property type="match status" value="1"/>
</dbReference>
<accession>A0A2G2WX25</accession>
<dbReference type="OrthoDB" id="1933597at2759"/>
<evidence type="ECO:0008006" key="7">
    <source>
        <dbReference type="Google" id="ProtNLM"/>
    </source>
</evidence>